<feature type="domain" description="Aldehyde ferredoxin oxidoreductase C-terminal" evidence="1">
    <location>
        <begin position="27"/>
        <end position="215"/>
    </location>
</feature>
<feature type="non-terminal residue" evidence="2">
    <location>
        <position position="1"/>
    </location>
</feature>
<proteinExistence type="predicted"/>
<dbReference type="Gene3D" id="1.10.599.10">
    <property type="entry name" value="Aldehyde Ferredoxin Oxidoreductase Protein, subunit A, domain 3"/>
    <property type="match status" value="1"/>
</dbReference>
<dbReference type="EMBL" id="BARV01005890">
    <property type="protein sequence ID" value="GAI04802.1"/>
    <property type="molecule type" value="Genomic_DNA"/>
</dbReference>
<evidence type="ECO:0000313" key="2">
    <source>
        <dbReference type="EMBL" id="GAI04802.1"/>
    </source>
</evidence>
<dbReference type="InterPro" id="IPR051919">
    <property type="entry name" value="W-dependent_AOR"/>
</dbReference>
<reference evidence="2" key="1">
    <citation type="journal article" date="2014" name="Front. Microbiol.">
        <title>High frequency of phylogenetically diverse reductive dehalogenase-homologous genes in deep subseafloor sedimentary metagenomes.</title>
        <authorList>
            <person name="Kawai M."/>
            <person name="Futagami T."/>
            <person name="Toyoda A."/>
            <person name="Takaki Y."/>
            <person name="Nishi S."/>
            <person name="Hori S."/>
            <person name="Arai W."/>
            <person name="Tsubouchi T."/>
            <person name="Morono Y."/>
            <person name="Uchiyama I."/>
            <person name="Ito T."/>
            <person name="Fujiyama A."/>
            <person name="Inagaki F."/>
            <person name="Takami H."/>
        </authorList>
    </citation>
    <scope>NUCLEOTIDE SEQUENCE</scope>
    <source>
        <strain evidence="2">Expedition CK06-06</strain>
    </source>
</reference>
<dbReference type="GO" id="GO:0009055">
    <property type="term" value="F:electron transfer activity"/>
    <property type="evidence" value="ECO:0007669"/>
    <property type="project" value="InterPro"/>
</dbReference>
<comment type="caution">
    <text evidence="2">The sequence shown here is derived from an EMBL/GenBank/DDBJ whole genome shotgun (WGS) entry which is preliminary data.</text>
</comment>
<dbReference type="PANTHER" id="PTHR30038:SF0">
    <property type="entry name" value="TUNGSTEN-CONTAINING ALDEHYDE FERREDOXIN OXIDOREDUCTASE"/>
    <property type="match status" value="1"/>
</dbReference>
<organism evidence="2">
    <name type="scientific">marine sediment metagenome</name>
    <dbReference type="NCBI Taxonomy" id="412755"/>
    <lineage>
        <taxon>unclassified sequences</taxon>
        <taxon>metagenomes</taxon>
        <taxon>ecological metagenomes</taxon>
    </lineage>
</organism>
<dbReference type="Pfam" id="PF01314">
    <property type="entry name" value="AFOR_C"/>
    <property type="match status" value="1"/>
</dbReference>
<dbReference type="InterPro" id="IPR036021">
    <property type="entry name" value="Tungsten_al_ferr_oxy-like_C"/>
</dbReference>
<name>X1KCP0_9ZZZZ</name>
<dbReference type="InterPro" id="IPR001203">
    <property type="entry name" value="OxRdtase_Ald_Fedxn_C"/>
</dbReference>
<dbReference type="PANTHER" id="PTHR30038">
    <property type="entry name" value="ALDEHYDE FERREDOXIN OXIDOREDUCTASE"/>
    <property type="match status" value="1"/>
</dbReference>
<dbReference type="InterPro" id="IPR013985">
    <property type="entry name" value="Ald_Fedxn_OxRdtase_dom3"/>
</dbReference>
<sequence length="230" mass="26400">PEASKPFTSMAYFSAPFPIFLAASRTPSANKSSGLTYAINVRGADHLRSLCVIDELSFRSKAKERFPEYDTDIICDLLDERYKGYMVADQEALFAICDSLIVCKYGVMWPPIYYWEDFAHLIYVLTGIEKYSDIEETKLLGERISHLKRMFNIRLGWSKVNDSLHSRFTDEPMPSGPAKGEVVDLETMLREYYEVRDYDWKTGFPKRSTLKKVGLEDVADELEKTGKLAK</sequence>
<evidence type="ECO:0000259" key="1">
    <source>
        <dbReference type="Pfam" id="PF01314"/>
    </source>
</evidence>
<dbReference type="SUPFAM" id="SSF48310">
    <property type="entry name" value="Aldehyde ferredoxin oxidoreductase, C-terminal domains"/>
    <property type="match status" value="1"/>
</dbReference>
<dbReference type="GO" id="GO:0051536">
    <property type="term" value="F:iron-sulfur cluster binding"/>
    <property type="evidence" value="ECO:0007669"/>
    <property type="project" value="InterPro"/>
</dbReference>
<protein>
    <recommendedName>
        <fullName evidence="1">Aldehyde ferredoxin oxidoreductase C-terminal domain-containing protein</fullName>
    </recommendedName>
</protein>
<accession>X1KCP0</accession>
<dbReference type="GO" id="GO:0016625">
    <property type="term" value="F:oxidoreductase activity, acting on the aldehyde or oxo group of donors, iron-sulfur protein as acceptor"/>
    <property type="evidence" value="ECO:0007669"/>
    <property type="project" value="InterPro"/>
</dbReference>
<gene>
    <name evidence="2" type="ORF">S06H3_11984</name>
</gene>
<dbReference type="AlphaFoldDB" id="X1KCP0"/>